<gene>
    <name evidence="13" type="primary">pabC</name>
    <name evidence="13" type="ORF">EIK76_17060</name>
</gene>
<dbReference type="Pfam" id="PF01063">
    <property type="entry name" value="Aminotran_4"/>
    <property type="match status" value="1"/>
</dbReference>
<evidence type="ECO:0000313" key="13">
    <source>
        <dbReference type="EMBL" id="RRJ18465.1"/>
    </source>
</evidence>
<comment type="subunit">
    <text evidence="3">Homodimer.</text>
</comment>
<evidence type="ECO:0000256" key="3">
    <source>
        <dbReference type="ARBA" id="ARBA00011738"/>
    </source>
</evidence>
<evidence type="ECO:0000256" key="7">
    <source>
        <dbReference type="ARBA" id="ARBA00035633"/>
    </source>
</evidence>
<protein>
    <recommendedName>
        <fullName evidence="11 12">Aminodeoxychorismate lyase</fullName>
        <ecNumber evidence="8 12">4.1.3.38</ecNumber>
    </recommendedName>
</protein>
<dbReference type="GO" id="GO:0046656">
    <property type="term" value="P:folic acid biosynthetic process"/>
    <property type="evidence" value="ECO:0007669"/>
    <property type="project" value="UniProtKB-KW"/>
</dbReference>
<evidence type="ECO:0000256" key="9">
    <source>
        <dbReference type="ARBA" id="ARBA00049529"/>
    </source>
</evidence>
<name>A0A3P3QBN6_9GAMM</name>
<dbReference type="GO" id="GO:0008696">
    <property type="term" value="F:4-amino-4-deoxychorismate lyase activity"/>
    <property type="evidence" value="ECO:0007669"/>
    <property type="project" value="UniProtKB-UniRule"/>
</dbReference>
<dbReference type="GO" id="GO:0008153">
    <property type="term" value="P:4-aminobenzoate biosynthetic process"/>
    <property type="evidence" value="ECO:0007669"/>
    <property type="project" value="UniProtKB-UniRule"/>
</dbReference>
<dbReference type="EMBL" id="RRCF01000008">
    <property type="protein sequence ID" value="RRJ18465.1"/>
    <property type="molecule type" value="Genomic_DNA"/>
</dbReference>
<evidence type="ECO:0000256" key="5">
    <source>
        <dbReference type="ARBA" id="ARBA00022909"/>
    </source>
</evidence>
<dbReference type="NCBIfam" id="TIGR03461">
    <property type="entry name" value="pabC_Proteo"/>
    <property type="match status" value="1"/>
</dbReference>
<keyword evidence="14" id="KW-1185">Reference proteome</keyword>
<dbReference type="NCBIfam" id="NF004761">
    <property type="entry name" value="PRK06092.1"/>
    <property type="match status" value="1"/>
</dbReference>
<comment type="caution">
    <text evidence="13">The sequence shown here is derived from an EMBL/GenBank/DDBJ whole genome shotgun (WGS) entry which is preliminary data.</text>
</comment>
<evidence type="ECO:0000313" key="14">
    <source>
        <dbReference type="Proteomes" id="UP000276260"/>
    </source>
</evidence>
<proteinExistence type="inferred from homology"/>
<keyword evidence="6 13" id="KW-0456">Lyase</keyword>
<evidence type="ECO:0000256" key="1">
    <source>
        <dbReference type="ARBA" id="ARBA00001933"/>
    </source>
</evidence>
<keyword evidence="5" id="KW-0289">Folate biosynthesis</keyword>
<accession>A0A3P3QBN6</accession>
<dbReference type="FunFam" id="3.20.10.10:FF:000002">
    <property type="entry name" value="D-alanine aminotransferase"/>
    <property type="match status" value="1"/>
</dbReference>
<dbReference type="GO" id="GO:0030170">
    <property type="term" value="F:pyridoxal phosphate binding"/>
    <property type="evidence" value="ECO:0007669"/>
    <property type="project" value="InterPro"/>
</dbReference>
<comment type="function">
    <text evidence="10">Involved in the biosynthesis of p-aminobenzoate (PABA), a precursor of tetrahydrofolate. Converts 4-amino-4-deoxychorismate into 4-aminobenzoate (PABA) and pyruvate.</text>
</comment>
<comment type="similarity">
    <text evidence="2">Belongs to the class-IV pyridoxal-phosphate-dependent aminotransferase family.</text>
</comment>
<dbReference type="InterPro" id="IPR001544">
    <property type="entry name" value="Aminotrans_IV"/>
</dbReference>
<organism evidence="13 14">
    <name type="scientific">Rheinheimera mesophila</name>
    <dbReference type="NCBI Taxonomy" id="1547515"/>
    <lineage>
        <taxon>Bacteria</taxon>
        <taxon>Pseudomonadati</taxon>
        <taxon>Pseudomonadota</taxon>
        <taxon>Gammaproteobacteria</taxon>
        <taxon>Chromatiales</taxon>
        <taxon>Chromatiaceae</taxon>
        <taxon>Rheinheimera</taxon>
    </lineage>
</organism>
<dbReference type="Proteomes" id="UP000276260">
    <property type="component" value="Unassembled WGS sequence"/>
</dbReference>
<comment type="catalytic activity">
    <reaction evidence="9">
        <text>4-amino-4-deoxychorismate = 4-aminobenzoate + pyruvate + H(+)</text>
        <dbReference type="Rhea" id="RHEA:16201"/>
        <dbReference type="ChEBI" id="CHEBI:15361"/>
        <dbReference type="ChEBI" id="CHEBI:15378"/>
        <dbReference type="ChEBI" id="CHEBI:17836"/>
        <dbReference type="ChEBI" id="CHEBI:58406"/>
        <dbReference type="EC" id="4.1.3.38"/>
    </reaction>
</comment>
<dbReference type="PANTHER" id="PTHR42743:SF2">
    <property type="entry name" value="AMINODEOXYCHORISMATE LYASE"/>
    <property type="match status" value="1"/>
</dbReference>
<keyword evidence="4" id="KW-0663">Pyridoxal phosphate</keyword>
<dbReference type="PANTHER" id="PTHR42743">
    <property type="entry name" value="AMINO-ACID AMINOTRANSFERASE"/>
    <property type="match status" value="1"/>
</dbReference>
<evidence type="ECO:0000256" key="6">
    <source>
        <dbReference type="ARBA" id="ARBA00023239"/>
    </source>
</evidence>
<dbReference type="EC" id="4.1.3.38" evidence="8 12"/>
<dbReference type="InterPro" id="IPR050571">
    <property type="entry name" value="Class-IV_PLP-Dep_Aminotrnsfr"/>
</dbReference>
<dbReference type="InterPro" id="IPR043131">
    <property type="entry name" value="BCAT-like_N"/>
</dbReference>
<evidence type="ECO:0000256" key="2">
    <source>
        <dbReference type="ARBA" id="ARBA00009320"/>
    </source>
</evidence>
<dbReference type="Gene3D" id="3.30.470.10">
    <property type="match status" value="1"/>
</dbReference>
<dbReference type="InterPro" id="IPR043132">
    <property type="entry name" value="BCAT-like_C"/>
</dbReference>
<comment type="cofactor">
    <cofactor evidence="1">
        <name>pyridoxal 5'-phosphate</name>
        <dbReference type="ChEBI" id="CHEBI:597326"/>
    </cofactor>
</comment>
<dbReference type="Gene3D" id="3.20.10.10">
    <property type="entry name" value="D-amino Acid Aminotransferase, subunit A, domain 2"/>
    <property type="match status" value="1"/>
</dbReference>
<dbReference type="SUPFAM" id="SSF56752">
    <property type="entry name" value="D-aminoacid aminotransferase-like PLP-dependent enzymes"/>
    <property type="match status" value="1"/>
</dbReference>
<evidence type="ECO:0000256" key="4">
    <source>
        <dbReference type="ARBA" id="ARBA00022898"/>
    </source>
</evidence>
<evidence type="ECO:0000256" key="8">
    <source>
        <dbReference type="ARBA" id="ARBA00035676"/>
    </source>
</evidence>
<sequence length="281" mass="31280">MLALHFQTHRFQAYFRPEFSTPFGLALMLYVQTPDTTDRSFQYGDGLFTTIKVKDGKVMLWNLHLQRLVSGAKALLIHAFDTDELTHRVQQAISASEQVIKVLISRGQAGRGYSPQGIDVPCCYISTATLPDYSLWQQQGLRLGIADFKLAQQPALAGLKHNNRLEQVLIKAELAQSGFDELVVFDQSGAVIEVSAANLMFSKNGQWFTPKLDQAGINGVMRQHLMSQRQVTEARYSLADLQQADALLICNALMGVVPVTEFAGQTKDMELVRQFVCGVEL</sequence>
<dbReference type="OrthoDB" id="9805628at2"/>
<comment type="pathway">
    <text evidence="7">Cofactor biosynthesis; tetrahydrofolate biosynthesis; 4-aminobenzoate from chorismate: step 2/2.</text>
</comment>
<evidence type="ECO:0000256" key="11">
    <source>
        <dbReference type="ARBA" id="ARBA00069174"/>
    </source>
</evidence>
<dbReference type="InterPro" id="IPR017824">
    <property type="entry name" value="Aminodeoxychorismate_lyase_IV"/>
</dbReference>
<dbReference type="InterPro" id="IPR036038">
    <property type="entry name" value="Aminotransferase-like"/>
</dbReference>
<reference evidence="13 14" key="1">
    <citation type="submission" date="2018-11" db="EMBL/GenBank/DDBJ databases">
        <title>Draft genome analysis of Rheinheimera mesophila isolated from an industrial waste site.</title>
        <authorList>
            <person name="Yu Q."/>
            <person name="Qi Y."/>
            <person name="Zhang H."/>
            <person name="Lu Y."/>
            <person name="Pu J."/>
        </authorList>
    </citation>
    <scope>NUCLEOTIDE SEQUENCE [LARGE SCALE GENOMIC DNA]</scope>
    <source>
        <strain evidence="13 14">IITR13</strain>
    </source>
</reference>
<evidence type="ECO:0000256" key="12">
    <source>
        <dbReference type="NCBIfam" id="TIGR03461"/>
    </source>
</evidence>
<dbReference type="GO" id="GO:0005829">
    <property type="term" value="C:cytosol"/>
    <property type="evidence" value="ECO:0007669"/>
    <property type="project" value="TreeGrafter"/>
</dbReference>
<dbReference type="AlphaFoldDB" id="A0A3P3QBN6"/>
<evidence type="ECO:0000256" key="10">
    <source>
        <dbReference type="ARBA" id="ARBA00054027"/>
    </source>
</evidence>
<dbReference type="CDD" id="cd01559">
    <property type="entry name" value="ADCL_like"/>
    <property type="match status" value="1"/>
</dbReference>